<dbReference type="PROSITE" id="PS51059">
    <property type="entry name" value="PARP_CATALYTIC"/>
    <property type="match status" value="1"/>
</dbReference>
<dbReference type="Gene3D" id="3.90.228.10">
    <property type="match status" value="2"/>
</dbReference>
<evidence type="ECO:0000259" key="12">
    <source>
        <dbReference type="PROSITE" id="PS51059"/>
    </source>
</evidence>
<feature type="domain" description="PARP catalytic" evidence="12">
    <location>
        <begin position="2144"/>
        <end position="2495"/>
    </location>
</feature>
<keyword evidence="5" id="KW-0677">Repeat</keyword>
<feature type="repeat" description="ANK" evidence="9">
    <location>
        <begin position="586"/>
        <end position="618"/>
    </location>
</feature>
<evidence type="ECO:0000256" key="7">
    <source>
        <dbReference type="ARBA" id="ARBA00023043"/>
    </source>
</evidence>
<feature type="repeat" description="ANK" evidence="9">
    <location>
        <begin position="1023"/>
        <end position="1055"/>
    </location>
</feature>
<dbReference type="EC" id="2.4.2.-" evidence="10"/>
<sequence length="2495" mass="267648">MARAKSGTNMKRKAAPKPAPKPAPEVKAEPSYDDDGMETLFEAMSIVAVRSGDDAERFFVAQLLDDTVAAMLDDPAAQVNVLYFEKDGAVYTVGNNDMAPVQAIMCEIMLNEVRPGEFVVPPKHLERVERVLAAIDAGEPVPDEDAQPLKKRKLSVKVKAETPTLKIPRSSSRASKSPVAKVSKKTGLPVCVAQVSAAVDDVELAGKHAFRAKATDVVASSKEVLRAVLTQNYKLLKALTTPKSAQAATIFSLEAMHGPGVAKCAVQYAVERNDLKALRMLLAAAKHPVNAFGFAKAPVSALQALDTGKHTSSYSDYNRKALNASRGGKEGLNALLKDAPVHYAMVGDDDGAPTVARALEDTLWTSSATSFEAVALLFPADGWLHRAEWVFPKVCRAGNAPLAEKLLGILAARSGWGFNKLHVQVLGTGALEPFRKVSVLKKANGHGMAPLHLAAINSDAGHLRTLVAELDSSDLEFADKAGWRAVHYAAVCVSAATMRVLLDAKVDVEAKTNQKETPLLLASAHGRFDTVVALLAVADDDNRTKLLEYAGAAGKRALHWAAAHGHERVVARLIDAGATVDAVTADKRSPLMLAAEQGHVHVVTELLKAGANANAADKAGRTPLMYAVMNGFARVAKLLLNAKANANAADTSLNTVAHYAASYGWLSSVELLHDIGAALWSRNEWGYSPMACAALKGRYDVSRFLIEHATEDNVLNFQDASGATMLYLQCKHAESLDEIEFLLTKGADPNVPTLDHLFPLQLVLQRLARPGAPTELLLALVHRLLAGGAVASHADMAAHQQPLVLAMAAQSRAAFGALLPTTDLCAPGPNGEDIWMAATAHDAAFLEALLTAHDGPIPATTNKHGANMLHYIAEAPVTKRVPPTIVQKLVERLNDVDAAFAAVSDAGDVPLMALLRCERAVTPIFVDEAASVELDYAAADCATTALLRLYLEKTRNKEDIVCAGALIDGQRTATTESLLHVVASRLLSAADGSGASRWHSEDVVAIVVGAGGWTPGQIDTVYKGNTPLLLAVQNNHVDGVAALVARGANVNFAATDENQVVTATPLHAGVSNDNTDIVATLLQHGASPSAPIGADRETPLHVAMQRNAGTITTLLVTNGADFCAKNARGLSPLSATVLKGLSVDKDELHAGAIDFGTSDNAPANDVWDFLCVQAGAVSSDTAPATSQGAGISALLAHAGAAAAIGVADNYGRTCLHYACRHRDMHLLRSLLQLSAVAVNQRDTDGRTPLHFAVNAAVMTPEATFDVESLLLQHGADVNAVDAFGYSVLHFAFAKVNLDWHMEHKALSVDEKERGHRKHLAAIPPSDTDPIETVGSLCLVEGLVVTGQDVLGRTSLHLGAATGAIVSVLSILRLAPKDLLEAEDGRGDTALGRAMAHDRKAMVTTLIQEGADIHGTLVPRGSKAKKVSYYFYAVEHSWQGICHLLLNSGYSRRQAVEDAIRTGNFQLTLNLITSLVNCSDKTLLGVNAQRETLLHVLLQQDAPFEGRVRTIAWQLVDVGVAVDAATAAGLTGLHFAAAHGNLLAMRWMLQLAPALLNKTSLAGELPVHFGVAHASSVATALRSLVFFARRKAQMHGQDTRGFTVASHLVDRFADARDVEAPRLLRVVHELLLAKVAPNGLFATSREVRCAPQAPASHVRRLSLLMRTMHIPSAYLRQSLLALLLYHGADTAEVDEDYNTVLHHAVAHNRLEEVTLLLAPRVPAPPGVIGAPRDVPSVQRQVLIKATNAFGQNALHLAVAPRDGSSFENAALVELLVAAGVPTDGYDKQHKTPVDLAVEQPSGILYTALTKEARAPTKANLEFGARPPVATDADAYLKACEAKGLVNHVAIPPVVHHLCDAGQRPTIHVEDGVAYAILMTKVDVQSGQHGVNVFYRMQVAYNSVQDVYVLFTNWGRIGEDGKYQHTPFSDAASATAEFRKIFKSKTGNAFPLTEPFDKKPGKYLLVASRTERIEYDDAVRGPLNVSESAVASALPTEVQRVLEVVTDFRCLEDAASEQHHNLRDRPLADLHPSGLQAALAQLSEIRALLEANDAVLKQMNGQGEQPREAADVAALADTWRAATETIAAKCSRYFEAVPRSDADEDEPLAAFLSVASVNTEIARLRRLLDISETSQIVLAAKGTTGHPLDYCYAALQIALAPAPSHEFDTVQAFFDRSGKPGYKVSQVFSLARGGEATRSPEPPVGGHPTLLWHGTRKTNLMGILNRGLCIAPPEAPVSGYMFGKGIYFADVAAKSLNYCGAPYRIGESKRVHYMLLCDVALGPSLQVTEADYREQAAQGTRSTWALGHTQPDPADTVVVAGFRSRVPLGPLRRRGKDLPYDFAWATKHPRPDEDVCYWSNMNGRLDATALRRLDALVRSDTTQLVLTESAEMEPFHIYGHRHVTVSQVTIDVREKHHWVSGRLGDVACVVTVVGKLYSDSDATYSYDVRGQAEVFDTTPLPKSFVLQKTDDGLAYNEYIVYDVAQVEMRYLVEIEVL</sequence>
<evidence type="ECO:0000256" key="1">
    <source>
        <dbReference type="ARBA" id="ARBA00004123"/>
    </source>
</evidence>
<evidence type="ECO:0000256" key="3">
    <source>
        <dbReference type="ARBA" id="ARBA00022679"/>
    </source>
</evidence>
<keyword evidence="3 10" id="KW-0808">Transferase</keyword>
<keyword evidence="4" id="KW-0548">Nucleotidyltransferase</keyword>
<dbReference type="SMART" id="SM00773">
    <property type="entry name" value="WGR"/>
    <property type="match status" value="1"/>
</dbReference>
<dbReference type="PANTHER" id="PTHR24198:SF165">
    <property type="entry name" value="ANKYRIN REPEAT-CONTAINING PROTEIN-RELATED"/>
    <property type="match status" value="1"/>
</dbReference>
<dbReference type="InterPro" id="IPR002110">
    <property type="entry name" value="Ankyrin_rpt"/>
</dbReference>
<dbReference type="PROSITE" id="PS50297">
    <property type="entry name" value="ANK_REP_REGION"/>
    <property type="match status" value="7"/>
</dbReference>
<comment type="subcellular location">
    <subcellularLocation>
        <location evidence="1">Nucleus</location>
    </subcellularLocation>
</comment>
<gene>
    <name evidence="15" type="ORF">ACHHYP_02022</name>
</gene>
<evidence type="ECO:0000256" key="9">
    <source>
        <dbReference type="PROSITE-ProRule" id="PRU00023"/>
    </source>
</evidence>
<dbReference type="SUPFAM" id="SSF48403">
    <property type="entry name" value="Ankyrin repeat"/>
    <property type="match status" value="3"/>
</dbReference>
<reference evidence="15 16" key="1">
    <citation type="journal article" date="2014" name="Genome Biol. Evol.">
        <title>The secreted proteins of Achlya hypogyna and Thraustotheca clavata identify the ancestral oomycete secretome and reveal gene acquisitions by horizontal gene transfer.</title>
        <authorList>
            <person name="Misner I."/>
            <person name="Blouin N."/>
            <person name="Leonard G."/>
            <person name="Richards T.A."/>
            <person name="Lane C.E."/>
        </authorList>
    </citation>
    <scope>NUCLEOTIDE SEQUENCE [LARGE SCALE GENOMIC DNA]</scope>
    <source>
        <strain evidence="15 16">ATCC 48635</strain>
    </source>
</reference>
<dbReference type="CDD" id="cd07997">
    <property type="entry name" value="WGR_PARP"/>
    <property type="match status" value="1"/>
</dbReference>
<keyword evidence="16" id="KW-1185">Reference proteome</keyword>
<dbReference type="PANTHER" id="PTHR24198">
    <property type="entry name" value="ANKYRIN REPEAT AND PROTEIN KINASE DOMAIN-CONTAINING PROTEIN"/>
    <property type="match status" value="1"/>
</dbReference>
<dbReference type="SUPFAM" id="SSF142921">
    <property type="entry name" value="WGR domain-like"/>
    <property type="match status" value="1"/>
</dbReference>
<organism evidence="15 16">
    <name type="scientific">Achlya hypogyna</name>
    <name type="common">Oomycete</name>
    <name type="synonym">Protoachlya hypogyna</name>
    <dbReference type="NCBI Taxonomy" id="1202772"/>
    <lineage>
        <taxon>Eukaryota</taxon>
        <taxon>Sar</taxon>
        <taxon>Stramenopiles</taxon>
        <taxon>Oomycota</taxon>
        <taxon>Saprolegniomycetes</taxon>
        <taxon>Saprolegniales</taxon>
        <taxon>Achlyaceae</taxon>
        <taxon>Achlya</taxon>
    </lineage>
</organism>
<dbReference type="Pfam" id="PF02877">
    <property type="entry name" value="PARP_reg"/>
    <property type="match status" value="1"/>
</dbReference>
<evidence type="ECO:0000313" key="15">
    <source>
        <dbReference type="EMBL" id="OQS00994.1"/>
    </source>
</evidence>
<evidence type="ECO:0000259" key="13">
    <source>
        <dbReference type="PROSITE" id="PS51060"/>
    </source>
</evidence>
<keyword evidence="7 9" id="KW-0040">ANK repeat</keyword>
<keyword evidence="6 10" id="KW-0520">NAD</keyword>
<dbReference type="SMART" id="SM00248">
    <property type="entry name" value="ANK"/>
    <property type="match status" value="21"/>
</dbReference>
<feature type="repeat" description="ANK" evidence="9">
    <location>
        <begin position="619"/>
        <end position="651"/>
    </location>
</feature>
<evidence type="ECO:0000256" key="11">
    <source>
        <dbReference type="SAM" id="MobiDB-lite"/>
    </source>
</evidence>
<dbReference type="Gene3D" id="1.20.142.10">
    <property type="entry name" value="Poly(ADP-ribose) polymerase, regulatory domain"/>
    <property type="match status" value="1"/>
</dbReference>
<keyword evidence="8" id="KW-0539">Nucleus</keyword>
<dbReference type="GO" id="GO:0005634">
    <property type="term" value="C:nucleus"/>
    <property type="evidence" value="ECO:0007669"/>
    <property type="project" value="UniProtKB-SubCell"/>
</dbReference>
<evidence type="ECO:0000256" key="4">
    <source>
        <dbReference type="ARBA" id="ARBA00022695"/>
    </source>
</evidence>
<feature type="repeat" description="ANK" evidence="9">
    <location>
        <begin position="553"/>
        <end position="585"/>
    </location>
</feature>
<dbReference type="PROSITE" id="PS51060">
    <property type="entry name" value="PARP_ALPHA_HD"/>
    <property type="match status" value="1"/>
</dbReference>
<dbReference type="InterPro" id="IPR004102">
    <property type="entry name" value="Poly(ADP-ribose)pol_reg_dom"/>
</dbReference>
<dbReference type="SUPFAM" id="SSF47587">
    <property type="entry name" value="Domain of poly(ADP-ribose) polymerase"/>
    <property type="match status" value="1"/>
</dbReference>
<dbReference type="PROSITE" id="PS51977">
    <property type="entry name" value="WGR"/>
    <property type="match status" value="1"/>
</dbReference>
<dbReference type="Pfam" id="PF05406">
    <property type="entry name" value="WGR"/>
    <property type="match status" value="1"/>
</dbReference>
<comment type="caution">
    <text evidence="15">The sequence shown here is derived from an EMBL/GenBank/DDBJ whole genome shotgun (WGS) entry which is preliminary data.</text>
</comment>
<feature type="domain" description="PARP alpha-helical" evidence="13">
    <location>
        <begin position="1989"/>
        <end position="2136"/>
    </location>
</feature>
<dbReference type="InterPro" id="IPR036930">
    <property type="entry name" value="WGR_dom_sf"/>
</dbReference>
<feature type="repeat" description="ANK" evidence="9">
    <location>
        <begin position="1095"/>
        <end position="1127"/>
    </location>
</feature>
<evidence type="ECO:0000256" key="2">
    <source>
        <dbReference type="ARBA" id="ARBA00022676"/>
    </source>
</evidence>
<proteinExistence type="predicted"/>
<dbReference type="GO" id="GO:0016779">
    <property type="term" value="F:nucleotidyltransferase activity"/>
    <property type="evidence" value="ECO:0007669"/>
    <property type="project" value="UniProtKB-KW"/>
</dbReference>
<feature type="repeat" description="ANK" evidence="9">
    <location>
        <begin position="1244"/>
        <end position="1282"/>
    </location>
</feature>
<dbReference type="InterPro" id="IPR036616">
    <property type="entry name" value="Poly(ADP-ribose)pol_reg_dom_sf"/>
</dbReference>
<dbReference type="OrthoDB" id="74001at2759"/>
<dbReference type="Pfam" id="PF00023">
    <property type="entry name" value="Ank"/>
    <property type="match status" value="1"/>
</dbReference>
<evidence type="ECO:0000256" key="5">
    <source>
        <dbReference type="ARBA" id="ARBA00022737"/>
    </source>
</evidence>
<dbReference type="PROSITE" id="PS50088">
    <property type="entry name" value="ANK_REPEAT"/>
    <property type="match status" value="7"/>
</dbReference>
<name>A0A1V9ZSL7_ACHHY</name>
<evidence type="ECO:0000256" key="8">
    <source>
        <dbReference type="ARBA" id="ARBA00023242"/>
    </source>
</evidence>
<feature type="domain" description="WGR" evidence="14">
    <location>
        <begin position="1862"/>
        <end position="1961"/>
    </location>
</feature>
<accession>A0A1V9ZSL7</accession>
<evidence type="ECO:0000259" key="14">
    <source>
        <dbReference type="PROSITE" id="PS51977"/>
    </source>
</evidence>
<dbReference type="STRING" id="1202772.A0A1V9ZSL7"/>
<evidence type="ECO:0000313" key="16">
    <source>
        <dbReference type="Proteomes" id="UP000243579"/>
    </source>
</evidence>
<dbReference type="InterPro" id="IPR036770">
    <property type="entry name" value="Ankyrin_rpt-contain_sf"/>
</dbReference>
<dbReference type="Gene3D" id="2.20.140.10">
    <property type="entry name" value="WGR domain"/>
    <property type="match status" value="1"/>
</dbReference>
<dbReference type="Pfam" id="PF00644">
    <property type="entry name" value="PARP"/>
    <property type="match status" value="1"/>
</dbReference>
<dbReference type="PRINTS" id="PR01415">
    <property type="entry name" value="ANKYRIN"/>
</dbReference>
<dbReference type="EMBL" id="JNBR01000018">
    <property type="protein sequence ID" value="OQS00994.1"/>
    <property type="molecule type" value="Genomic_DNA"/>
</dbReference>
<dbReference type="Proteomes" id="UP000243579">
    <property type="component" value="Unassembled WGS sequence"/>
</dbReference>
<dbReference type="SUPFAM" id="SSF56399">
    <property type="entry name" value="ADP-ribosylation"/>
    <property type="match status" value="2"/>
</dbReference>
<dbReference type="InterPro" id="IPR012317">
    <property type="entry name" value="Poly(ADP-ribose)pol_cat_dom"/>
</dbReference>
<dbReference type="Pfam" id="PF12796">
    <property type="entry name" value="Ank_2"/>
    <property type="match status" value="5"/>
</dbReference>
<evidence type="ECO:0000256" key="6">
    <source>
        <dbReference type="ARBA" id="ARBA00023027"/>
    </source>
</evidence>
<feature type="repeat" description="ANK" evidence="9">
    <location>
        <begin position="1061"/>
        <end position="1090"/>
    </location>
</feature>
<dbReference type="GO" id="GO:0003950">
    <property type="term" value="F:NAD+ poly-ADP-ribosyltransferase activity"/>
    <property type="evidence" value="ECO:0007669"/>
    <property type="project" value="UniProtKB-UniRule"/>
</dbReference>
<dbReference type="InterPro" id="IPR008893">
    <property type="entry name" value="WGR_domain"/>
</dbReference>
<dbReference type="Gene3D" id="1.25.40.20">
    <property type="entry name" value="Ankyrin repeat-containing domain"/>
    <property type="match status" value="8"/>
</dbReference>
<evidence type="ECO:0000256" key="10">
    <source>
        <dbReference type="RuleBase" id="RU362114"/>
    </source>
</evidence>
<keyword evidence="2 10" id="KW-0328">Glycosyltransferase</keyword>
<feature type="region of interest" description="Disordered" evidence="11">
    <location>
        <begin position="1"/>
        <end position="33"/>
    </location>
</feature>
<protein>
    <recommendedName>
        <fullName evidence="10">Poly [ADP-ribose] polymerase</fullName>
        <shortName evidence="10">PARP</shortName>
        <ecNumber evidence="10">2.4.2.-</ecNumber>
    </recommendedName>
</protein>